<dbReference type="PANTHER" id="PTHR31973">
    <property type="entry name" value="POLYPROTEIN, PUTATIVE-RELATED"/>
    <property type="match status" value="1"/>
</dbReference>
<dbReference type="OrthoDB" id="985237at2759"/>
<dbReference type="AlphaFoldDB" id="A0A2P5WMS6"/>
<evidence type="ECO:0000313" key="2">
    <source>
        <dbReference type="Proteomes" id="UP000239757"/>
    </source>
</evidence>
<dbReference type="EMBL" id="KZ667085">
    <property type="protein sequence ID" value="PPR92396.1"/>
    <property type="molecule type" value="Genomic_DNA"/>
</dbReference>
<protein>
    <submittedName>
        <fullName evidence="1">Uncharacterized protein</fullName>
    </submittedName>
</protein>
<proteinExistence type="predicted"/>
<reference evidence="1 2" key="1">
    <citation type="submission" date="2015-01" db="EMBL/GenBank/DDBJ databases">
        <title>Genome of allotetraploid Gossypium barbadense reveals genomic plasticity and fiber elongation in cotton evolution.</title>
        <authorList>
            <person name="Chen X."/>
            <person name="Liu X."/>
            <person name="Zhao B."/>
            <person name="Zheng H."/>
            <person name="Hu Y."/>
            <person name="Lu G."/>
            <person name="Yang C."/>
            <person name="Chen J."/>
            <person name="Shan C."/>
            <person name="Zhang L."/>
            <person name="Zhou Y."/>
            <person name="Wang L."/>
            <person name="Guo W."/>
            <person name="Bai Y."/>
            <person name="Ruan J."/>
            <person name="Shangguan X."/>
            <person name="Mao Y."/>
            <person name="Jiang J."/>
            <person name="Zhu Y."/>
            <person name="Lei J."/>
            <person name="Kang H."/>
            <person name="Chen S."/>
            <person name="He X."/>
            <person name="Wang R."/>
            <person name="Wang Y."/>
            <person name="Chen J."/>
            <person name="Wang L."/>
            <person name="Yu S."/>
            <person name="Wang B."/>
            <person name="Wei J."/>
            <person name="Song S."/>
            <person name="Lu X."/>
            <person name="Gao Z."/>
            <person name="Gu W."/>
            <person name="Deng X."/>
            <person name="Ma D."/>
            <person name="Wang S."/>
            <person name="Liang W."/>
            <person name="Fang L."/>
            <person name="Cai C."/>
            <person name="Zhu X."/>
            <person name="Zhou B."/>
            <person name="Zhang Y."/>
            <person name="Chen Z."/>
            <person name="Xu S."/>
            <person name="Zhu R."/>
            <person name="Wang S."/>
            <person name="Zhang T."/>
            <person name="Zhao G."/>
        </authorList>
    </citation>
    <scope>NUCLEOTIDE SEQUENCE [LARGE SCALE GENOMIC DNA]</scope>
    <source>
        <strain evidence="2">cv. Xinhai21</strain>
        <tissue evidence="1">Leaf</tissue>
    </source>
</reference>
<accession>A0A2P5WMS6</accession>
<sequence>MYKIDKGVAKELLSKNTKAWTKAFQGLHTASDIVDNNFYEAFNSSIMESILKRLITMLEEIRVKMMTKLVDKRKQCSSWKYNYDPLIKKKFQDSKKEGVDWKMIWNEENGCEVKKK</sequence>
<name>A0A2P5WMS6_GOSBA</name>
<evidence type="ECO:0000313" key="1">
    <source>
        <dbReference type="EMBL" id="PPR92396.1"/>
    </source>
</evidence>
<dbReference type="Proteomes" id="UP000239757">
    <property type="component" value="Unassembled WGS sequence"/>
</dbReference>
<gene>
    <name evidence="1" type="ORF">GOBAR_AA28276</name>
</gene>
<organism evidence="1 2">
    <name type="scientific">Gossypium barbadense</name>
    <name type="common">Sea Island cotton</name>
    <name type="synonym">Hibiscus barbadensis</name>
    <dbReference type="NCBI Taxonomy" id="3634"/>
    <lineage>
        <taxon>Eukaryota</taxon>
        <taxon>Viridiplantae</taxon>
        <taxon>Streptophyta</taxon>
        <taxon>Embryophyta</taxon>
        <taxon>Tracheophyta</taxon>
        <taxon>Spermatophyta</taxon>
        <taxon>Magnoliopsida</taxon>
        <taxon>eudicotyledons</taxon>
        <taxon>Gunneridae</taxon>
        <taxon>Pentapetalae</taxon>
        <taxon>rosids</taxon>
        <taxon>malvids</taxon>
        <taxon>Malvales</taxon>
        <taxon>Malvaceae</taxon>
        <taxon>Malvoideae</taxon>
        <taxon>Gossypium</taxon>
    </lineage>
</organism>
<dbReference type="PANTHER" id="PTHR31973:SF187">
    <property type="entry name" value="MUTATOR TRANSPOSASE MUDRA PROTEIN"/>
    <property type="match status" value="1"/>
</dbReference>